<dbReference type="InterPro" id="IPR025329">
    <property type="entry name" value="DUF4235"/>
</dbReference>
<gene>
    <name evidence="3" type="ORF">R6G80_05040</name>
    <name evidence="2" type="ORF">R6G86_02515</name>
</gene>
<evidence type="ECO:0000313" key="3">
    <source>
        <dbReference type="EMBL" id="MDY5155089.1"/>
    </source>
</evidence>
<keyword evidence="1" id="KW-0472">Membrane</keyword>
<protein>
    <submittedName>
        <fullName evidence="3">DUF4235 domain-containing protein</fullName>
    </submittedName>
</protein>
<dbReference type="Proteomes" id="UP001281731">
    <property type="component" value="Unassembled WGS sequence"/>
</dbReference>
<reference evidence="3 4" key="1">
    <citation type="submission" date="2023-10" db="EMBL/GenBank/DDBJ databases">
        <title>Whole Genome based description of the genera Actinobaculum and Actinotignum reveals a complex phylogenetic relationship within the species included in the genus Actinotignum.</title>
        <authorList>
            <person name="Jensen C.S."/>
            <person name="Dargis R."/>
            <person name="Kemp M."/>
            <person name="Christensen J.J."/>
        </authorList>
    </citation>
    <scope>NUCLEOTIDE SEQUENCE</scope>
    <source>
        <strain evidence="3">SLA_B511</strain>
        <strain evidence="2 4">SLA_B974</strain>
    </source>
</reference>
<dbReference type="EMBL" id="JAWNGA010000003">
    <property type="protein sequence ID" value="MDY5132618.1"/>
    <property type="molecule type" value="Genomic_DNA"/>
</dbReference>
<keyword evidence="4" id="KW-1185">Reference proteome</keyword>
<dbReference type="AlphaFoldDB" id="A0AAW9HYK0"/>
<organism evidence="3 5">
    <name type="scientific">Actinotignum urinale</name>
    <dbReference type="NCBI Taxonomy" id="190146"/>
    <lineage>
        <taxon>Bacteria</taxon>
        <taxon>Bacillati</taxon>
        <taxon>Actinomycetota</taxon>
        <taxon>Actinomycetes</taxon>
        <taxon>Actinomycetales</taxon>
        <taxon>Actinomycetaceae</taxon>
        <taxon>Actinotignum</taxon>
    </lineage>
</organism>
<dbReference type="EMBL" id="JAWNGC010000005">
    <property type="protein sequence ID" value="MDY5155089.1"/>
    <property type="molecule type" value="Genomic_DNA"/>
</dbReference>
<dbReference type="Proteomes" id="UP001275049">
    <property type="component" value="Unassembled WGS sequence"/>
</dbReference>
<dbReference type="RefSeq" id="WP_245855117.1">
    <property type="nucleotide sequence ID" value="NZ_CAMYCL010000002.1"/>
</dbReference>
<evidence type="ECO:0000313" key="2">
    <source>
        <dbReference type="EMBL" id="MDY5132618.1"/>
    </source>
</evidence>
<keyword evidence="1" id="KW-1133">Transmembrane helix</keyword>
<evidence type="ECO:0000256" key="1">
    <source>
        <dbReference type="SAM" id="Phobius"/>
    </source>
</evidence>
<accession>A0AAW9HYK0</accession>
<feature type="transmembrane region" description="Helical" evidence="1">
    <location>
        <begin position="49"/>
        <end position="66"/>
    </location>
</feature>
<name>A0AAW9HYK0_9ACTO</name>
<keyword evidence="1" id="KW-0812">Transmembrane</keyword>
<sequence>MNKWNLVSFGVGIASGFVTDKIVHAAWRKTTGRDIPDLEDATAPLIEGIIFAVVSASVGAVISQLAERKVSKMALRSTEKQNINPTA</sequence>
<comment type="caution">
    <text evidence="3">The sequence shown here is derived from an EMBL/GenBank/DDBJ whole genome shotgun (WGS) entry which is preliminary data.</text>
</comment>
<evidence type="ECO:0000313" key="5">
    <source>
        <dbReference type="Proteomes" id="UP001281731"/>
    </source>
</evidence>
<dbReference type="Pfam" id="PF14019">
    <property type="entry name" value="DUF4235"/>
    <property type="match status" value="1"/>
</dbReference>
<evidence type="ECO:0000313" key="4">
    <source>
        <dbReference type="Proteomes" id="UP001275049"/>
    </source>
</evidence>
<proteinExistence type="predicted"/>